<dbReference type="Gene3D" id="2.120.10.80">
    <property type="entry name" value="Kelch-type beta propeller"/>
    <property type="match status" value="1"/>
</dbReference>
<dbReference type="Proteomes" id="UP000723463">
    <property type="component" value="Unassembled WGS sequence"/>
</dbReference>
<dbReference type="InterPro" id="IPR015915">
    <property type="entry name" value="Kelch-typ_b-propeller"/>
</dbReference>
<sequence>MSQARLFPAAFSSDEKILYVFHIPGTNSPWQYSVADDMWQEVTAAKFGNAEWEGIGAVTDPKSGLIYLAGGYDDVNAKAASMKIVNVFDPGDC</sequence>
<organism evidence="1 2">
    <name type="scientific">Mortierella hygrophila</name>
    <dbReference type="NCBI Taxonomy" id="979708"/>
    <lineage>
        <taxon>Eukaryota</taxon>
        <taxon>Fungi</taxon>
        <taxon>Fungi incertae sedis</taxon>
        <taxon>Mucoromycota</taxon>
        <taxon>Mortierellomycotina</taxon>
        <taxon>Mortierellomycetes</taxon>
        <taxon>Mortierellales</taxon>
        <taxon>Mortierellaceae</taxon>
        <taxon>Mortierella</taxon>
    </lineage>
</organism>
<comment type="caution">
    <text evidence="1">The sequence shown here is derived from an EMBL/GenBank/DDBJ whole genome shotgun (WGS) entry which is preliminary data.</text>
</comment>
<evidence type="ECO:0000313" key="2">
    <source>
        <dbReference type="Proteomes" id="UP000723463"/>
    </source>
</evidence>
<accession>A0A9P6F098</accession>
<dbReference type="EMBL" id="JAAAXW010000245">
    <property type="protein sequence ID" value="KAF9539436.1"/>
    <property type="molecule type" value="Genomic_DNA"/>
</dbReference>
<dbReference type="SUPFAM" id="SSF117281">
    <property type="entry name" value="Kelch motif"/>
    <property type="match status" value="1"/>
</dbReference>
<protein>
    <submittedName>
        <fullName evidence="1">Uncharacterized protein</fullName>
    </submittedName>
</protein>
<dbReference type="AlphaFoldDB" id="A0A9P6F098"/>
<name>A0A9P6F098_9FUNG</name>
<keyword evidence="2" id="KW-1185">Reference proteome</keyword>
<reference evidence="1" key="1">
    <citation type="journal article" date="2020" name="Fungal Divers.">
        <title>Resolving the Mortierellaceae phylogeny through synthesis of multi-gene phylogenetics and phylogenomics.</title>
        <authorList>
            <person name="Vandepol N."/>
            <person name="Liber J."/>
            <person name="Desiro A."/>
            <person name="Na H."/>
            <person name="Kennedy M."/>
            <person name="Barry K."/>
            <person name="Grigoriev I.V."/>
            <person name="Miller A.N."/>
            <person name="O'Donnell K."/>
            <person name="Stajich J.E."/>
            <person name="Bonito G."/>
        </authorList>
    </citation>
    <scope>NUCLEOTIDE SEQUENCE</scope>
    <source>
        <strain evidence="1">NRRL 2591</strain>
    </source>
</reference>
<evidence type="ECO:0000313" key="1">
    <source>
        <dbReference type="EMBL" id="KAF9539436.1"/>
    </source>
</evidence>
<gene>
    <name evidence="1" type="ORF">EC957_005395</name>
</gene>
<proteinExistence type="predicted"/>